<dbReference type="PROSITE" id="PS51257">
    <property type="entry name" value="PROKAR_LIPOPROTEIN"/>
    <property type="match status" value="1"/>
</dbReference>
<proteinExistence type="predicted"/>
<sequence>MEHRSTRILVGASALLAAVLLTGCSGHTKLAGYNGADPSKPAATAEPTPSTPPGVAHPAAVAAGAGAPVVHRAGELPAGKRATSPSAAFSKPAAYTDGVKVSVSGFTRGTISGHGSGIITGAPYIVFRISLANGGSKTLDLSSVVVTLKYAGNTVAAPVYDEVAVSDFTGTLKAGASRDAAYAFQLPKGTDTATLYVDIDGAHTPATFTGSIPR</sequence>
<accession>A0AAU7GGB9</accession>
<evidence type="ECO:0000256" key="1">
    <source>
        <dbReference type="SAM" id="MobiDB-lite"/>
    </source>
</evidence>
<evidence type="ECO:0008006" key="3">
    <source>
        <dbReference type="Google" id="ProtNLM"/>
    </source>
</evidence>
<dbReference type="AlphaFoldDB" id="A0AAU7GGB9"/>
<dbReference type="EMBL" id="CP157390">
    <property type="protein sequence ID" value="XBM49068.1"/>
    <property type="molecule type" value="Genomic_DNA"/>
</dbReference>
<protein>
    <recommendedName>
        <fullName evidence="3">DUF4352 domain-containing protein</fullName>
    </recommendedName>
</protein>
<dbReference type="RefSeq" id="WP_348788988.1">
    <property type="nucleotide sequence ID" value="NZ_CP157390.1"/>
</dbReference>
<gene>
    <name evidence="2" type="ORF">AAME72_04230</name>
</gene>
<name>A0AAU7GGB9_9MICO</name>
<feature type="region of interest" description="Disordered" evidence="1">
    <location>
        <begin position="38"/>
        <end position="58"/>
    </location>
</feature>
<reference evidence="2" key="1">
    <citation type="submission" date="2024-05" db="EMBL/GenBank/DDBJ databases">
        <title>The Natural Products Discovery Center: Release of the First 8490 Sequenced Strains for Exploring Actinobacteria Biosynthetic Diversity.</title>
        <authorList>
            <person name="Kalkreuter E."/>
            <person name="Kautsar S.A."/>
            <person name="Yang D."/>
            <person name="Bader C.D."/>
            <person name="Teijaro C.N."/>
            <person name="Fluegel L."/>
            <person name="Davis C.M."/>
            <person name="Simpson J.R."/>
            <person name="Lauterbach L."/>
            <person name="Steele A.D."/>
            <person name="Gui C."/>
            <person name="Meng S."/>
            <person name="Li G."/>
            <person name="Viehrig K."/>
            <person name="Ye F."/>
            <person name="Su P."/>
            <person name="Kiefer A.F."/>
            <person name="Nichols A."/>
            <person name="Cepeda A.J."/>
            <person name="Yan W."/>
            <person name="Fan B."/>
            <person name="Jiang Y."/>
            <person name="Adhikari A."/>
            <person name="Zheng C.-J."/>
            <person name="Schuster L."/>
            <person name="Cowan T.M."/>
            <person name="Smanski M.J."/>
            <person name="Chevrette M.G."/>
            <person name="de Carvalho L.P.S."/>
            <person name="Shen B."/>
        </authorList>
    </citation>
    <scope>NUCLEOTIDE SEQUENCE</scope>
    <source>
        <strain evidence="2">NPDC080035</strain>
    </source>
</reference>
<evidence type="ECO:0000313" key="2">
    <source>
        <dbReference type="EMBL" id="XBM49068.1"/>
    </source>
</evidence>
<organism evidence="2">
    <name type="scientific">Leifsonia sp. NPDC080035</name>
    <dbReference type="NCBI Taxonomy" id="3143936"/>
    <lineage>
        <taxon>Bacteria</taxon>
        <taxon>Bacillati</taxon>
        <taxon>Actinomycetota</taxon>
        <taxon>Actinomycetes</taxon>
        <taxon>Micrococcales</taxon>
        <taxon>Microbacteriaceae</taxon>
        <taxon>Leifsonia</taxon>
    </lineage>
</organism>